<gene>
    <name evidence="1" type="ORF">SAMN05444280_12121</name>
</gene>
<sequence>MKPEINKVIKLIKQPKGEQYIRYLGVLCTFSEYILRWR</sequence>
<dbReference type="STRING" id="1168035.SAMN05444280_12121"/>
<protein>
    <submittedName>
        <fullName evidence="1">Uncharacterized protein</fullName>
    </submittedName>
</protein>
<dbReference type="EMBL" id="FQZE01000021">
    <property type="protein sequence ID" value="SHJ49887.1"/>
    <property type="molecule type" value="Genomic_DNA"/>
</dbReference>
<proteinExistence type="predicted"/>
<evidence type="ECO:0000313" key="1">
    <source>
        <dbReference type="EMBL" id="SHJ49887.1"/>
    </source>
</evidence>
<dbReference type="Proteomes" id="UP000184050">
    <property type="component" value="Unassembled WGS sequence"/>
</dbReference>
<dbReference type="AlphaFoldDB" id="A0A1M6JT28"/>
<accession>A0A1M6JT28</accession>
<organism evidence="1 2">
    <name type="scientific">Tangfeifania diversioriginum</name>
    <dbReference type="NCBI Taxonomy" id="1168035"/>
    <lineage>
        <taxon>Bacteria</taxon>
        <taxon>Pseudomonadati</taxon>
        <taxon>Bacteroidota</taxon>
        <taxon>Bacteroidia</taxon>
        <taxon>Marinilabiliales</taxon>
        <taxon>Prolixibacteraceae</taxon>
        <taxon>Tangfeifania</taxon>
    </lineage>
</organism>
<keyword evidence="2" id="KW-1185">Reference proteome</keyword>
<evidence type="ECO:0000313" key="2">
    <source>
        <dbReference type="Proteomes" id="UP000184050"/>
    </source>
</evidence>
<reference evidence="1 2" key="1">
    <citation type="submission" date="2016-11" db="EMBL/GenBank/DDBJ databases">
        <authorList>
            <person name="Jaros S."/>
            <person name="Januszkiewicz K."/>
            <person name="Wedrychowicz H."/>
        </authorList>
    </citation>
    <scope>NUCLEOTIDE SEQUENCE [LARGE SCALE GENOMIC DNA]</scope>
    <source>
        <strain evidence="1 2">DSM 27063</strain>
    </source>
</reference>
<name>A0A1M6JT28_9BACT</name>